<evidence type="ECO:0000313" key="4">
    <source>
        <dbReference type="Proteomes" id="UP000593560"/>
    </source>
</evidence>
<dbReference type="SUPFAM" id="SSF55394">
    <property type="entry name" value="Bactericidal permeability-increasing protein, BPI"/>
    <property type="match status" value="1"/>
</dbReference>
<feature type="domain" description="Lipid-binding serum glycoprotein C-terminal" evidence="2">
    <location>
        <begin position="55"/>
        <end position="147"/>
    </location>
</feature>
<dbReference type="InterPro" id="IPR017943">
    <property type="entry name" value="Bactericidal_perm-incr_a/b_dom"/>
</dbReference>
<dbReference type="GO" id="GO:0008289">
    <property type="term" value="F:lipid binding"/>
    <property type="evidence" value="ECO:0007669"/>
    <property type="project" value="InterPro"/>
</dbReference>
<dbReference type="Gene3D" id="3.15.20.10">
    <property type="entry name" value="Bactericidal permeability-increasing protein, domain 2"/>
    <property type="match status" value="1"/>
</dbReference>
<keyword evidence="1" id="KW-0812">Transmembrane</keyword>
<dbReference type="Pfam" id="PF02886">
    <property type="entry name" value="LBP_BPI_CETP_C"/>
    <property type="match status" value="1"/>
</dbReference>
<evidence type="ECO:0000313" key="3">
    <source>
        <dbReference type="EMBL" id="MBA0802820.1"/>
    </source>
</evidence>
<accession>A0A7J9GZ68</accession>
<reference evidence="3 4" key="1">
    <citation type="journal article" date="2019" name="Genome Biol. Evol.">
        <title>Insights into the evolution of the New World diploid cottons (Gossypium, subgenus Houzingenia) based on genome sequencing.</title>
        <authorList>
            <person name="Grover C.E."/>
            <person name="Arick M.A. 2nd"/>
            <person name="Thrash A."/>
            <person name="Conover J.L."/>
            <person name="Sanders W.S."/>
            <person name="Peterson D.G."/>
            <person name="Frelichowski J.E."/>
            <person name="Scheffler J.A."/>
            <person name="Scheffler B.E."/>
            <person name="Wendel J.F."/>
        </authorList>
    </citation>
    <scope>NUCLEOTIDE SEQUENCE [LARGE SCALE GENOMIC DNA]</scope>
    <source>
        <strain evidence="3">0</strain>
        <tissue evidence="3">Leaf</tissue>
    </source>
</reference>
<organism evidence="3 4">
    <name type="scientific">Gossypium harknessii</name>
    <dbReference type="NCBI Taxonomy" id="34285"/>
    <lineage>
        <taxon>Eukaryota</taxon>
        <taxon>Viridiplantae</taxon>
        <taxon>Streptophyta</taxon>
        <taxon>Embryophyta</taxon>
        <taxon>Tracheophyta</taxon>
        <taxon>Spermatophyta</taxon>
        <taxon>Magnoliopsida</taxon>
        <taxon>eudicotyledons</taxon>
        <taxon>Gunneridae</taxon>
        <taxon>Pentapetalae</taxon>
        <taxon>rosids</taxon>
        <taxon>malvids</taxon>
        <taxon>Malvales</taxon>
        <taxon>Malvaceae</taxon>
        <taxon>Malvoideae</taxon>
        <taxon>Gossypium</taxon>
    </lineage>
</organism>
<dbReference type="InterPro" id="IPR001124">
    <property type="entry name" value="Lipid-bd_serum_glycop_C"/>
</dbReference>
<gene>
    <name evidence="3" type="ORF">Gohar_013090</name>
</gene>
<sequence length="217" mass="23099">MSTVAGISGSVEMVFSSYADARSQSSISVFPLSFFIGFIALCMVSSLVFLIPKVISGTGSVKIMGNNLGGSVKLDDLAMSLKWSKIGNLRMYLIQPVMWTLVQTVGIPYANSYLGKGFPLPIIHGFTLQNAEIIFSSSKVTVCSNVSYSESDNLNQEGDAKSKDAFVPPKPKELDNAALIGISLEAVKGMKASLNMGSGLVRFSVKGAIPCNKTPLQ</sequence>
<dbReference type="InterPro" id="IPR045897">
    <property type="entry name" value="BPI/LBP_pln"/>
</dbReference>
<keyword evidence="1" id="KW-0472">Membrane</keyword>
<protein>
    <recommendedName>
        <fullName evidence="2">Lipid-binding serum glycoprotein C-terminal domain-containing protein</fullName>
    </recommendedName>
</protein>
<keyword evidence="4" id="KW-1185">Reference proteome</keyword>
<dbReference type="Proteomes" id="UP000593560">
    <property type="component" value="Unassembled WGS sequence"/>
</dbReference>
<feature type="transmembrane region" description="Helical" evidence="1">
    <location>
        <begin position="32"/>
        <end position="55"/>
    </location>
</feature>
<dbReference type="PANTHER" id="PTHR46801">
    <property type="entry name" value="OS06G0309200 PROTEIN"/>
    <property type="match status" value="1"/>
</dbReference>
<keyword evidence="1" id="KW-1133">Transmembrane helix</keyword>
<dbReference type="PANTHER" id="PTHR46801:SF6">
    <property type="entry name" value="LIPID-BINDING SERUM GLYCOPROTEIN C-TERMINAL DOMAIN-CONTAINING PROTEIN"/>
    <property type="match status" value="1"/>
</dbReference>
<dbReference type="EMBL" id="JABFAD010000007">
    <property type="protein sequence ID" value="MBA0802820.1"/>
    <property type="molecule type" value="Genomic_DNA"/>
</dbReference>
<evidence type="ECO:0000259" key="2">
    <source>
        <dbReference type="Pfam" id="PF02886"/>
    </source>
</evidence>
<comment type="caution">
    <text evidence="3">The sequence shown here is derived from an EMBL/GenBank/DDBJ whole genome shotgun (WGS) entry which is preliminary data.</text>
</comment>
<dbReference type="OrthoDB" id="10255543at2759"/>
<name>A0A7J9GZ68_9ROSI</name>
<dbReference type="AlphaFoldDB" id="A0A7J9GZ68"/>
<evidence type="ECO:0000256" key="1">
    <source>
        <dbReference type="SAM" id="Phobius"/>
    </source>
</evidence>
<proteinExistence type="predicted"/>